<evidence type="ECO:0000256" key="7">
    <source>
        <dbReference type="ARBA" id="ARBA00022989"/>
    </source>
</evidence>
<evidence type="ECO:0000256" key="11">
    <source>
        <dbReference type="ARBA" id="ARBA00023170"/>
    </source>
</evidence>
<dbReference type="VEuPathDB" id="FungiDB:BTJ68_06983"/>
<evidence type="ECO:0000256" key="8">
    <source>
        <dbReference type="ARBA" id="ARBA00023010"/>
    </source>
</evidence>
<evidence type="ECO:0000256" key="4">
    <source>
        <dbReference type="ARBA" id="ARBA00022692"/>
    </source>
</evidence>
<feature type="compositionally biased region" description="Polar residues" evidence="12">
    <location>
        <begin position="191"/>
        <end position="211"/>
    </location>
</feature>
<evidence type="ECO:0008006" key="15">
    <source>
        <dbReference type="Google" id="ProtNLM"/>
    </source>
</evidence>
<feature type="region of interest" description="Disordered" evidence="12">
    <location>
        <begin position="186"/>
        <end position="211"/>
    </location>
</feature>
<proteinExistence type="inferred from homology"/>
<evidence type="ECO:0000256" key="3">
    <source>
        <dbReference type="ARBA" id="ARBA00022448"/>
    </source>
</evidence>
<keyword evidence="6" id="KW-0653">Protein transport</keyword>
<organism evidence="13 14">
    <name type="scientific">Hortaea werneckii</name>
    <name type="common">Black yeast</name>
    <name type="synonym">Cladosporium werneckii</name>
    <dbReference type="NCBI Taxonomy" id="91943"/>
    <lineage>
        <taxon>Eukaryota</taxon>
        <taxon>Fungi</taxon>
        <taxon>Dikarya</taxon>
        <taxon>Ascomycota</taxon>
        <taxon>Pezizomycotina</taxon>
        <taxon>Dothideomycetes</taxon>
        <taxon>Dothideomycetidae</taxon>
        <taxon>Mycosphaerellales</taxon>
        <taxon>Teratosphaeriaceae</taxon>
        <taxon>Hortaea</taxon>
    </lineage>
</organism>
<comment type="subcellular location">
    <subcellularLocation>
        <location evidence="1">Mitochondrion outer membrane</location>
        <topology evidence="1">Single-pass membrane protein</topology>
    </subcellularLocation>
</comment>
<dbReference type="AlphaFoldDB" id="A0A3M7EPS0"/>
<dbReference type="GO" id="GO:0006886">
    <property type="term" value="P:intracellular protein transport"/>
    <property type="evidence" value="ECO:0007669"/>
    <property type="project" value="InterPro"/>
</dbReference>
<comment type="caution">
    <text evidence="13">The sequence shown here is derived from an EMBL/GenBank/DDBJ whole genome shotgun (WGS) entry which is preliminary data.</text>
</comment>
<dbReference type="GO" id="GO:0005741">
    <property type="term" value="C:mitochondrial outer membrane"/>
    <property type="evidence" value="ECO:0007669"/>
    <property type="project" value="UniProtKB-SubCell"/>
</dbReference>
<evidence type="ECO:0000256" key="5">
    <source>
        <dbReference type="ARBA" id="ARBA00022787"/>
    </source>
</evidence>
<name>A0A3M7EPS0_HORWE</name>
<evidence type="ECO:0000256" key="9">
    <source>
        <dbReference type="ARBA" id="ARBA00023128"/>
    </source>
</evidence>
<keyword evidence="8" id="KW-0811">Translocation</keyword>
<keyword evidence="11" id="KW-0675">Receptor</keyword>
<keyword evidence="10" id="KW-0472">Membrane</keyword>
<keyword evidence="3" id="KW-0813">Transport</keyword>
<dbReference type="InterPro" id="IPR005683">
    <property type="entry name" value="Tom22"/>
</dbReference>
<dbReference type="Proteomes" id="UP000269276">
    <property type="component" value="Unassembled WGS sequence"/>
</dbReference>
<evidence type="ECO:0000256" key="12">
    <source>
        <dbReference type="SAM" id="MobiDB-lite"/>
    </source>
</evidence>
<gene>
    <name evidence="13" type="ORF">D0863_00644</name>
</gene>
<dbReference type="PANTHER" id="PTHR12504">
    <property type="entry name" value="MITOCHONDRIAL IMPORT RECEPTOR SUBUNIT TOM22"/>
    <property type="match status" value="1"/>
</dbReference>
<keyword evidence="5" id="KW-1000">Mitochondrion outer membrane</keyword>
<comment type="similarity">
    <text evidence="2">Belongs to the Tom22 family.</text>
</comment>
<reference evidence="13 14" key="1">
    <citation type="journal article" date="2018" name="BMC Genomics">
        <title>Genomic evidence for intraspecific hybridization in a clonal and extremely halotolerant yeast.</title>
        <authorList>
            <person name="Gostincar C."/>
            <person name="Stajich J.E."/>
            <person name="Zupancic J."/>
            <person name="Zalar P."/>
            <person name="Gunde-Cimerman N."/>
        </authorList>
    </citation>
    <scope>NUCLEOTIDE SEQUENCE [LARGE SCALE GENOMIC DNA]</scope>
    <source>
        <strain evidence="13 14">EXF-2682</strain>
    </source>
</reference>
<protein>
    <recommendedName>
        <fullName evidence="15">Mitochondrial import receptor subunit tom22</fullName>
    </recommendedName>
</protein>
<dbReference type="EMBL" id="QWIP01000010">
    <property type="protein sequence ID" value="RMY78561.1"/>
    <property type="molecule type" value="Genomic_DNA"/>
</dbReference>
<evidence type="ECO:0000256" key="1">
    <source>
        <dbReference type="ARBA" id="ARBA00004572"/>
    </source>
</evidence>
<evidence type="ECO:0000256" key="10">
    <source>
        <dbReference type="ARBA" id="ARBA00023136"/>
    </source>
</evidence>
<evidence type="ECO:0000313" key="13">
    <source>
        <dbReference type="EMBL" id="RMY78561.1"/>
    </source>
</evidence>
<feature type="compositionally biased region" description="Acidic residues" evidence="12">
    <location>
        <begin position="88"/>
        <end position="109"/>
    </location>
</feature>
<keyword evidence="7" id="KW-1133">Transmembrane helix</keyword>
<evidence type="ECO:0000256" key="6">
    <source>
        <dbReference type="ARBA" id="ARBA00022927"/>
    </source>
</evidence>
<dbReference type="OrthoDB" id="10016939at2759"/>
<dbReference type="CDD" id="cd22884">
    <property type="entry name" value="TOM22"/>
    <property type="match status" value="1"/>
</dbReference>
<keyword evidence="4" id="KW-0812">Transmembrane</keyword>
<sequence>MTDWLKPLVALFSPVGGLAGAAEILMAKALKGEKVVGHLASKSPAQYLIRSTISHNTSIASANWSVTMVKLEEVPDEELNAPQAGNKEEEDDWDTDSESEVSEVEDDEIPDESLFDRIAALQDIVPPSYRKTLGNITSTGYSWASSAVSLSGKTLWVVSTSALLLGVPWALAFSEEQQVQEMEREMRMQQSANELLTQGANAGQQQAKPAL</sequence>
<feature type="region of interest" description="Disordered" evidence="12">
    <location>
        <begin position="76"/>
        <end position="109"/>
    </location>
</feature>
<accession>A0A3M7EPS0</accession>
<dbReference type="PANTHER" id="PTHR12504:SF0">
    <property type="entry name" value="MITOCHONDRIAL IMPORT RECEPTOR SUBUNIT TOM22 HOMOLOG"/>
    <property type="match status" value="1"/>
</dbReference>
<evidence type="ECO:0000256" key="2">
    <source>
        <dbReference type="ARBA" id="ARBA00009874"/>
    </source>
</evidence>
<dbReference type="Pfam" id="PF04281">
    <property type="entry name" value="Tom22"/>
    <property type="match status" value="1"/>
</dbReference>
<keyword evidence="9" id="KW-0496">Mitochondrion</keyword>
<evidence type="ECO:0000313" key="14">
    <source>
        <dbReference type="Proteomes" id="UP000269276"/>
    </source>
</evidence>